<dbReference type="RefSeq" id="WP_189436989.1">
    <property type="nucleotide sequence ID" value="NZ_BMXE01000004.1"/>
</dbReference>
<gene>
    <name evidence="1" type="ORF">GCM10007094_23450</name>
</gene>
<dbReference type="Proteomes" id="UP000637980">
    <property type="component" value="Unassembled WGS sequence"/>
</dbReference>
<reference evidence="2" key="1">
    <citation type="journal article" date="2019" name="Int. J. Syst. Evol. Microbiol.">
        <title>The Global Catalogue of Microorganisms (GCM) 10K type strain sequencing project: providing services to taxonomists for standard genome sequencing and annotation.</title>
        <authorList>
            <consortium name="The Broad Institute Genomics Platform"/>
            <consortium name="The Broad Institute Genome Sequencing Center for Infectious Disease"/>
            <person name="Wu L."/>
            <person name="Ma J."/>
        </authorList>
    </citation>
    <scope>NUCLEOTIDE SEQUENCE [LARGE SCALE GENOMIC DNA]</scope>
    <source>
        <strain evidence="2">KCTC 12861</strain>
    </source>
</reference>
<evidence type="ECO:0000313" key="2">
    <source>
        <dbReference type="Proteomes" id="UP000637980"/>
    </source>
</evidence>
<evidence type="ECO:0000313" key="1">
    <source>
        <dbReference type="EMBL" id="GHB33860.1"/>
    </source>
</evidence>
<evidence type="ECO:0008006" key="3">
    <source>
        <dbReference type="Google" id="ProtNLM"/>
    </source>
</evidence>
<sequence length="92" mass="10569">MDDTPSKSPTSERVWERVGPPRKLIKEIKTRFGVEVSSSTVSNWRSSNNKKNNAPNQYYPLIAAMSEYSLEEVFYAFNPESRITETLDRGTH</sequence>
<comment type="caution">
    <text evidence="1">The sequence shown here is derived from an EMBL/GenBank/DDBJ whole genome shotgun (WGS) entry which is preliminary data.</text>
</comment>
<organism evidence="1 2">
    <name type="scientific">Pseudovibrio japonicus</name>
    <dbReference type="NCBI Taxonomy" id="366534"/>
    <lineage>
        <taxon>Bacteria</taxon>
        <taxon>Pseudomonadati</taxon>
        <taxon>Pseudomonadota</taxon>
        <taxon>Alphaproteobacteria</taxon>
        <taxon>Hyphomicrobiales</taxon>
        <taxon>Stappiaceae</taxon>
        <taxon>Pseudovibrio</taxon>
    </lineage>
</organism>
<dbReference type="EMBL" id="BMXE01000004">
    <property type="protein sequence ID" value="GHB33860.1"/>
    <property type="molecule type" value="Genomic_DNA"/>
</dbReference>
<name>A0ABQ3ECT7_9HYPH</name>
<protein>
    <recommendedName>
        <fullName evidence="3">XRE family transcriptional regulator</fullName>
    </recommendedName>
</protein>
<keyword evidence="2" id="KW-1185">Reference proteome</keyword>
<accession>A0ABQ3ECT7</accession>
<proteinExistence type="predicted"/>